<name>G3ATI1_SPAPN</name>
<evidence type="ECO:0000259" key="2">
    <source>
        <dbReference type="Pfam" id="PF13002"/>
    </source>
</evidence>
<protein>
    <recommendedName>
        <fullName evidence="2">LDB19 N-terminal domain-containing protein</fullName>
    </recommendedName>
</protein>
<dbReference type="OMA" id="LRMQFKL"/>
<dbReference type="HOGENOM" id="CLU_012509_0_0_1"/>
<dbReference type="Gene3D" id="2.60.40.640">
    <property type="match status" value="1"/>
</dbReference>
<reference evidence="3 4" key="1">
    <citation type="journal article" date="2011" name="Proc. Natl. Acad. Sci. U.S.A.">
        <title>Comparative genomics of xylose-fermenting fungi for enhanced biofuel production.</title>
        <authorList>
            <person name="Wohlbach D.J."/>
            <person name="Kuo A."/>
            <person name="Sato T.K."/>
            <person name="Potts K.M."/>
            <person name="Salamov A.A."/>
            <person name="LaButti K.M."/>
            <person name="Sun H."/>
            <person name="Clum A."/>
            <person name="Pangilinan J.L."/>
            <person name="Lindquist E.A."/>
            <person name="Lucas S."/>
            <person name="Lapidus A."/>
            <person name="Jin M."/>
            <person name="Gunawan C."/>
            <person name="Balan V."/>
            <person name="Dale B.E."/>
            <person name="Jeffries T.W."/>
            <person name="Zinkel R."/>
            <person name="Barry K.W."/>
            <person name="Grigoriev I.V."/>
            <person name="Gasch A.P."/>
        </authorList>
    </citation>
    <scope>NUCLEOTIDE SEQUENCE [LARGE SCALE GENOMIC DNA]</scope>
    <source>
        <strain evidence="4">NRRL Y-27907 / 11-Y1</strain>
    </source>
</reference>
<feature type="region of interest" description="Disordered" evidence="1">
    <location>
        <begin position="284"/>
        <end position="342"/>
    </location>
</feature>
<dbReference type="FunCoup" id="G3ATI1">
    <property type="interactions" value="24"/>
</dbReference>
<dbReference type="PANTHER" id="PTHR11188">
    <property type="entry name" value="ARRESTIN DOMAIN CONTAINING PROTEIN"/>
    <property type="match status" value="1"/>
</dbReference>
<feature type="compositionally biased region" description="Polar residues" evidence="1">
    <location>
        <begin position="28"/>
        <end position="48"/>
    </location>
</feature>
<dbReference type="InterPro" id="IPR050357">
    <property type="entry name" value="Arrestin_domain-protein"/>
</dbReference>
<dbReference type="RefSeq" id="XP_007376977.1">
    <property type="nucleotide sequence ID" value="XM_007376915.1"/>
</dbReference>
<feature type="domain" description="LDB19 N-terminal" evidence="2">
    <location>
        <begin position="89"/>
        <end position="270"/>
    </location>
</feature>
<dbReference type="eggNOG" id="ENOG502QS9U">
    <property type="taxonomic scope" value="Eukaryota"/>
</dbReference>
<evidence type="ECO:0000256" key="1">
    <source>
        <dbReference type="SAM" id="MobiDB-lite"/>
    </source>
</evidence>
<dbReference type="AlphaFoldDB" id="G3ATI1"/>
<keyword evidence="4" id="KW-1185">Reference proteome</keyword>
<dbReference type="STRING" id="619300.G3ATI1"/>
<dbReference type="GeneID" id="18870425"/>
<dbReference type="GO" id="GO:0070086">
    <property type="term" value="P:ubiquitin-dependent endocytosis"/>
    <property type="evidence" value="ECO:0007669"/>
    <property type="project" value="TreeGrafter"/>
</dbReference>
<feature type="region of interest" description="Disordered" evidence="1">
    <location>
        <begin position="12"/>
        <end position="48"/>
    </location>
</feature>
<dbReference type="InterPro" id="IPR014752">
    <property type="entry name" value="Arrestin-like_C"/>
</dbReference>
<feature type="region of interest" description="Disordered" evidence="1">
    <location>
        <begin position="508"/>
        <end position="540"/>
    </location>
</feature>
<dbReference type="InterPro" id="IPR024391">
    <property type="entry name" value="LDB19_N"/>
</dbReference>
<accession>G3ATI1</accession>
<dbReference type="EMBL" id="GL996504">
    <property type="protein sequence ID" value="EGW30944.1"/>
    <property type="molecule type" value="Genomic_DNA"/>
</dbReference>
<dbReference type="GO" id="GO:0005829">
    <property type="term" value="C:cytosol"/>
    <property type="evidence" value="ECO:0007669"/>
    <property type="project" value="TreeGrafter"/>
</dbReference>
<proteinExistence type="predicted"/>
<dbReference type="Pfam" id="PF13002">
    <property type="entry name" value="LDB19"/>
    <property type="match status" value="1"/>
</dbReference>
<organism evidence="4">
    <name type="scientific">Spathaspora passalidarum (strain NRRL Y-27907 / 11-Y1)</name>
    <dbReference type="NCBI Taxonomy" id="619300"/>
    <lineage>
        <taxon>Eukaryota</taxon>
        <taxon>Fungi</taxon>
        <taxon>Dikarya</taxon>
        <taxon>Ascomycota</taxon>
        <taxon>Saccharomycotina</taxon>
        <taxon>Pichiomycetes</taxon>
        <taxon>Debaryomycetaceae</taxon>
        <taxon>Spathaspora</taxon>
    </lineage>
</organism>
<dbReference type="GO" id="GO:0030674">
    <property type="term" value="F:protein-macromolecule adaptor activity"/>
    <property type="evidence" value="ECO:0007669"/>
    <property type="project" value="TreeGrafter"/>
</dbReference>
<gene>
    <name evidence="3" type="ORF">SPAPADRAFT_142130</name>
</gene>
<dbReference type="PANTHER" id="PTHR11188:SF76">
    <property type="entry name" value="PROTEIN LDB19"/>
    <property type="match status" value="1"/>
</dbReference>
<dbReference type="OrthoDB" id="3832628at2759"/>
<sequence length="617" mass="67120">MSLLSLVLNLHGESSRNQSPPSPKSIRSRQLSPIPSTETKPPKPSNYNISINLESPPIVLYGNPTVSTGSIISGILTVNTSKPVKLESVTLSLVQTMQYAKPFTVPGIICKQCNSLNISTHELARWDVLTSRTTFSKGNHQYPFSHLLPGSLPPTSKLGSPTGLTTYIKYELIAIAKSKNNSIELSMPIPISRSILKGPERNSLRIFPPTDVQASVTLPNVIHPKSTFPIEIKLDNLVSKKRRWRMRKLTWRIDEHTKVKARTCDVHAAKLPDVVHLYGKINGEKSTRQPGVHTSMSLSTCPTRQPRSHHHHHQHSHSHSHSHTDNDNSTPVEPPEPEVEETPIPVTNAHQSFVEDFVNNSSTAPTTAELSPEQSPAVVELDQQKHLYIEETRTVASGNIKSGWKSDFTGRGQIELGAFINISSITSGIPSTVTSISSNDNNDDPHESLMNANISCDIDDPTLGVHVNHTFVVEVVVAEEVVTVPKEIPLSTARTRGATISRIPLTPSISAPATASSSSRSRSASAAATTPTPAAPTASASIPTGAARVLRMQFKLPITERSGLGIAWDDEVPPTYEDIRTFSPPNYDNSSTPTLYTSVTRHVSIDGIAGDLPEFTL</sequence>
<dbReference type="GO" id="GO:0005886">
    <property type="term" value="C:plasma membrane"/>
    <property type="evidence" value="ECO:0007669"/>
    <property type="project" value="TreeGrafter"/>
</dbReference>
<evidence type="ECO:0000313" key="3">
    <source>
        <dbReference type="EMBL" id="EGW30944.1"/>
    </source>
</evidence>
<evidence type="ECO:0000313" key="4">
    <source>
        <dbReference type="Proteomes" id="UP000000709"/>
    </source>
</evidence>
<dbReference type="KEGG" id="spaa:SPAPADRAFT_142130"/>
<dbReference type="Proteomes" id="UP000000709">
    <property type="component" value="Unassembled WGS sequence"/>
</dbReference>
<dbReference type="InParanoid" id="G3ATI1"/>
<feature type="compositionally biased region" description="Basic residues" evidence="1">
    <location>
        <begin position="306"/>
        <end position="321"/>
    </location>
</feature>
<feature type="compositionally biased region" description="Polar residues" evidence="1">
    <location>
        <begin position="288"/>
        <end position="305"/>
    </location>
</feature>
<dbReference type="GO" id="GO:0031625">
    <property type="term" value="F:ubiquitin protein ligase binding"/>
    <property type="evidence" value="ECO:0007669"/>
    <property type="project" value="TreeGrafter"/>
</dbReference>